<feature type="domain" description="ATP synthase F1 complex delta/epsilon subunit N-terminal" evidence="10">
    <location>
        <begin position="1"/>
        <end position="82"/>
    </location>
</feature>
<comment type="function">
    <text evidence="8">Produces ATP from ADP in the presence of a proton gradient across the membrane.</text>
</comment>
<evidence type="ECO:0000313" key="12">
    <source>
        <dbReference type="Proteomes" id="UP000746751"/>
    </source>
</evidence>
<evidence type="ECO:0000256" key="4">
    <source>
        <dbReference type="ARBA" id="ARBA00023065"/>
    </source>
</evidence>
<dbReference type="CDD" id="cd12152">
    <property type="entry name" value="F1-ATPase_delta"/>
    <property type="match status" value="1"/>
</dbReference>
<evidence type="ECO:0000256" key="6">
    <source>
        <dbReference type="ARBA" id="ARBA00023196"/>
    </source>
</evidence>
<dbReference type="InterPro" id="IPR020546">
    <property type="entry name" value="ATP_synth_F1_dsu/esu_N"/>
</dbReference>
<dbReference type="InterPro" id="IPR036771">
    <property type="entry name" value="ATPsynth_dsu/esu_N"/>
</dbReference>
<comment type="subunit">
    <text evidence="8 9">F-type ATPases have 2 components, CF(1) - the catalytic core - and CF(0) - the membrane proton channel. CF(1) has five subunits: alpha(3), beta(3), gamma(1), delta(1), epsilon(1). CF(0) has three main subunits: a, b and c.</text>
</comment>
<evidence type="ECO:0000256" key="5">
    <source>
        <dbReference type="ARBA" id="ARBA00023136"/>
    </source>
</evidence>
<evidence type="ECO:0000256" key="3">
    <source>
        <dbReference type="ARBA" id="ARBA00022448"/>
    </source>
</evidence>
<sequence length="130" mass="14016">MELRIVCPDSCPYDGEAAFVTLPTTDGETGVAPLHASEISTIGPGYVRVCNEKMGQVDRTLAVSGGYVQIAGDVIIVLADRAQDLALVDADEVQAKIKGFEDQLSVLSENDAHRAYLYNEIAWCKLLLDS</sequence>
<protein>
    <recommendedName>
        <fullName evidence="8">ATP synthase epsilon chain</fullName>
    </recommendedName>
    <alternativeName>
        <fullName evidence="8">ATP synthase F1 sector epsilon subunit</fullName>
    </alternativeName>
    <alternativeName>
        <fullName evidence="8">F-ATPase epsilon subunit</fullName>
    </alternativeName>
</protein>
<dbReference type="AlphaFoldDB" id="A0A921IQ05"/>
<dbReference type="SUPFAM" id="SSF51344">
    <property type="entry name" value="Epsilon subunit of F1F0-ATP synthase N-terminal domain"/>
    <property type="match status" value="1"/>
</dbReference>
<evidence type="ECO:0000256" key="8">
    <source>
        <dbReference type="HAMAP-Rule" id="MF_00530"/>
    </source>
</evidence>
<evidence type="ECO:0000256" key="2">
    <source>
        <dbReference type="ARBA" id="ARBA00005712"/>
    </source>
</evidence>
<keyword evidence="3 8" id="KW-0813">Transport</keyword>
<comment type="subcellular location">
    <subcellularLocation>
        <location evidence="8">Cell membrane</location>
        <topology evidence="8">Peripheral membrane protein</topology>
    </subcellularLocation>
    <subcellularLocation>
        <location evidence="1">Endomembrane system</location>
        <topology evidence="1">Peripheral membrane protein</topology>
    </subcellularLocation>
</comment>
<evidence type="ECO:0000256" key="7">
    <source>
        <dbReference type="ARBA" id="ARBA00023310"/>
    </source>
</evidence>
<name>A0A921IQ05_9ACTN</name>
<dbReference type="PANTHER" id="PTHR13822:SF10">
    <property type="entry name" value="ATP SYNTHASE EPSILON CHAIN, CHLOROPLASTIC"/>
    <property type="match status" value="1"/>
</dbReference>
<reference evidence="11" key="2">
    <citation type="submission" date="2021-09" db="EMBL/GenBank/DDBJ databases">
        <authorList>
            <person name="Gilroy R."/>
        </authorList>
    </citation>
    <scope>NUCLEOTIDE SEQUENCE</scope>
    <source>
        <strain evidence="11">ChiGjej2B2-7701</strain>
    </source>
</reference>
<dbReference type="PANTHER" id="PTHR13822">
    <property type="entry name" value="ATP SYNTHASE DELTA/EPSILON CHAIN"/>
    <property type="match status" value="1"/>
</dbReference>
<dbReference type="GO" id="GO:0005524">
    <property type="term" value="F:ATP binding"/>
    <property type="evidence" value="ECO:0007669"/>
    <property type="project" value="UniProtKB-UniRule"/>
</dbReference>
<dbReference type="Gene3D" id="2.60.15.10">
    <property type="entry name" value="F0F1 ATP synthase delta/epsilon subunit, N-terminal"/>
    <property type="match status" value="1"/>
</dbReference>
<proteinExistence type="inferred from homology"/>
<dbReference type="GO" id="GO:0046933">
    <property type="term" value="F:proton-transporting ATP synthase activity, rotational mechanism"/>
    <property type="evidence" value="ECO:0007669"/>
    <property type="project" value="UniProtKB-UniRule"/>
</dbReference>
<reference evidence="11" key="1">
    <citation type="journal article" date="2021" name="PeerJ">
        <title>Extensive microbial diversity within the chicken gut microbiome revealed by metagenomics and culture.</title>
        <authorList>
            <person name="Gilroy R."/>
            <person name="Ravi A."/>
            <person name="Getino M."/>
            <person name="Pursley I."/>
            <person name="Horton D.L."/>
            <person name="Alikhan N.F."/>
            <person name="Baker D."/>
            <person name="Gharbi K."/>
            <person name="Hall N."/>
            <person name="Watson M."/>
            <person name="Adriaenssens E.M."/>
            <person name="Foster-Nyarko E."/>
            <person name="Jarju S."/>
            <person name="Secka A."/>
            <person name="Antonio M."/>
            <person name="Oren A."/>
            <person name="Chaudhuri R.R."/>
            <person name="La Ragione R."/>
            <person name="Hildebrand F."/>
            <person name="Pallen M.J."/>
        </authorList>
    </citation>
    <scope>NUCLEOTIDE SEQUENCE</scope>
    <source>
        <strain evidence="11">ChiGjej2B2-7701</strain>
    </source>
</reference>
<dbReference type="HAMAP" id="MF_00530">
    <property type="entry name" value="ATP_synth_epsil_bac"/>
    <property type="match status" value="1"/>
</dbReference>
<dbReference type="NCBIfam" id="TIGR01216">
    <property type="entry name" value="ATP_synt_epsi"/>
    <property type="match status" value="1"/>
</dbReference>
<keyword evidence="4 8" id="KW-0406">Ion transport</keyword>
<keyword evidence="7 8" id="KW-0066">ATP synthesis</keyword>
<dbReference type="InterPro" id="IPR001469">
    <property type="entry name" value="ATP_synth_F1_dsu/esu"/>
</dbReference>
<dbReference type="Pfam" id="PF02823">
    <property type="entry name" value="ATP-synt_DE_N"/>
    <property type="match status" value="1"/>
</dbReference>
<comment type="similarity">
    <text evidence="2 8 9">Belongs to the ATPase epsilon chain family.</text>
</comment>
<accession>A0A921IQ05</accession>
<keyword evidence="6 8" id="KW-0139">CF(1)</keyword>
<keyword evidence="8" id="KW-0375">Hydrogen ion transport</keyword>
<evidence type="ECO:0000313" key="11">
    <source>
        <dbReference type="EMBL" id="HJG31505.1"/>
    </source>
</evidence>
<dbReference type="Proteomes" id="UP000746751">
    <property type="component" value="Unassembled WGS sequence"/>
</dbReference>
<evidence type="ECO:0000259" key="10">
    <source>
        <dbReference type="Pfam" id="PF02823"/>
    </source>
</evidence>
<evidence type="ECO:0000256" key="1">
    <source>
        <dbReference type="ARBA" id="ARBA00004184"/>
    </source>
</evidence>
<dbReference type="GO" id="GO:0045259">
    <property type="term" value="C:proton-transporting ATP synthase complex"/>
    <property type="evidence" value="ECO:0007669"/>
    <property type="project" value="UniProtKB-KW"/>
</dbReference>
<keyword evidence="5 8" id="KW-0472">Membrane</keyword>
<evidence type="ECO:0000256" key="9">
    <source>
        <dbReference type="RuleBase" id="RU003656"/>
    </source>
</evidence>
<organism evidence="11 12">
    <name type="scientific">Collinsella ihumii</name>
    <dbReference type="NCBI Taxonomy" id="1720204"/>
    <lineage>
        <taxon>Bacteria</taxon>
        <taxon>Bacillati</taxon>
        <taxon>Actinomycetota</taxon>
        <taxon>Coriobacteriia</taxon>
        <taxon>Coriobacteriales</taxon>
        <taxon>Coriobacteriaceae</taxon>
        <taxon>Collinsella</taxon>
    </lineage>
</organism>
<dbReference type="GO" id="GO:0005886">
    <property type="term" value="C:plasma membrane"/>
    <property type="evidence" value="ECO:0007669"/>
    <property type="project" value="UniProtKB-SubCell"/>
</dbReference>
<comment type="caution">
    <text evidence="11">The sequence shown here is derived from an EMBL/GenBank/DDBJ whole genome shotgun (WGS) entry which is preliminary data.</text>
</comment>
<keyword evidence="8" id="KW-1003">Cell membrane</keyword>
<dbReference type="EMBL" id="DYVF01000052">
    <property type="protein sequence ID" value="HJG31505.1"/>
    <property type="molecule type" value="Genomic_DNA"/>
</dbReference>
<dbReference type="GO" id="GO:0012505">
    <property type="term" value="C:endomembrane system"/>
    <property type="evidence" value="ECO:0007669"/>
    <property type="project" value="UniProtKB-SubCell"/>
</dbReference>
<gene>
    <name evidence="8 11" type="primary">atpC</name>
    <name evidence="11" type="ORF">K8U80_08955</name>
</gene>